<feature type="transmembrane region" description="Helical" evidence="1">
    <location>
        <begin position="36"/>
        <end position="55"/>
    </location>
</feature>
<feature type="transmembrane region" description="Helical" evidence="1">
    <location>
        <begin position="67"/>
        <end position="87"/>
    </location>
</feature>
<reference evidence="2 3" key="1">
    <citation type="submission" date="2018-08" db="EMBL/GenBank/DDBJ databases">
        <title>Genomic Encyclopedia of Type Strains, Phase IV (KMG-IV): sequencing the most valuable type-strain genomes for metagenomic binning, comparative biology and taxonomic classification.</title>
        <authorList>
            <person name="Goeker M."/>
        </authorList>
    </citation>
    <scope>NUCLEOTIDE SEQUENCE [LARGE SCALE GENOMIC DNA]</scope>
    <source>
        <strain evidence="2 3">DSM 23923</strain>
    </source>
</reference>
<organism evidence="2 3">
    <name type="scientific">Pelolinea submarina</name>
    <dbReference type="NCBI Taxonomy" id="913107"/>
    <lineage>
        <taxon>Bacteria</taxon>
        <taxon>Bacillati</taxon>
        <taxon>Chloroflexota</taxon>
        <taxon>Anaerolineae</taxon>
        <taxon>Anaerolineales</taxon>
        <taxon>Anaerolineaceae</taxon>
        <taxon>Pelolinea</taxon>
    </lineage>
</organism>
<dbReference type="AlphaFoldDB" id="A0A347ZT27"/>
<name>A0A347ZT27_9CHLR</name>
<feature type="transmembrane region" description="Helical" evidence="1">
    <location>
        <begin position="12"/>
        <end position="30"/>
    </location>
</feature>
<evidence type="ECO:0000256" key="1">
    <source>
        <dbReference type="SAM" id="Phobius"/>
    </source>
</evidence>
<keyword evidence="1" id="KW-0812">Transmembrane</keyword>
<keyword evidence="1" id="KW-1133">Transmembrane helix</keyword>
<protein>
    <submittedName>
        <fullName evidence="2">Uncharacterized protein</fullName>
    </submittedName>
</protein>
<sequence>MIIGTTSQLGTIAIVTAAGMLIAFVISRVPSDRGKFILSGIIALLVGVLCAYRVYTAIRDSDIQGAFIAVFFSILAFFVTIGAFANAKEC</sequence>
<comment type="caution">
    <text evidence="2">The sequence shown here is derived from an EMBL/GenBank/DDBJ whole genome shotgun (WGS) entry which is preliminary data.</text>
</comment>
<evidence type="ECO:0000313" key="3">
    <source>
        <dbReference type="Proteomes" id="UP000256388"/>
    </source>
</evidence>
<keyword evidence="1" id="KW-0472">Membrane</keyword>
<accession>A0A347ZT27</accession>
<dbReference type="EMBL" id="QUMS01000001">
    <property type="protein sequence ID" value="REG10966.1"/>
    <property type="molecule type" value="Genomic_DNA"/>
</dbReference>
<dbReference type="Proteomes" id="UP000256388">
    <property type="component" value="Unassembled WGS sequence"/>
</dbReference>
<evidence type="ECO:0000313" key="2">
    <source>
        <dbReference type="EMBL" id="REG10966.1"/>
    </source>
</evidence>
<gene>
    <name evidence="2" type="ORF">DFR64_0836</name>
</gene>
<keyword evidence="3" id="KW-1185">Reference proteome</keyword>
<dbReference type="RefSeq" id="WP_116224115.1">
    <property type="nucleotide sequence ID" value="NZ_AP018437.1"/>
</dbReference>
<proteinExistence type="predicted"/>